<accession>A0A239PRQ7</accession>
<name>A0A239PRQ7_9RHOB</name>
<dbReference type="EMBL" id="FZQB01000003">
    <property type="protein sequence ID" value="SNT72830.1"/>
    <property type="molecule type" value="Genomic_DNA"/>
</dbReference>
<sequence length="81" mass="8603">MPLQIADQRAVSLPLAPCPVVHADDAEFAGRCHGRVSNAPQECVLAELQKGPSGKRLGGAAAESKAQMTDQPLQAWRAPRM</sequence>
<proteinExistence type="predicted"/>
<keyword evidence="3" id="KW-1185">Reference proteome</keyword>
<evidence type="ECO:0000313" key="3">
    <source>
        <dbReference type="Proteomes" id="UP000198307"/>
    </source>
</evidence>
<dbReference type="AlphaFoldDB" id="A0A239PRQ7"/>
<reference evidence="2 3" key="1">
    <citation type="submission" date="2017-07" db="EMBL/GenBank/DDBJ databases">
        <authorList>
            <person name="Sun Z.S."/>
            <person name="Albrecht U."/>
            <person name="Echele G."/>
            <person name="Lee C.C."/>
        </authorList>
    </citation>
    <scope>NUCLEOTIDE SEQUENCE [LARGE SCALE GENOMIC DNA]</scope>
    <source>
        <strain evidence="2 3">DSM 14827</strain>
    </source>
</reference>
<evidence type="ECO:0000256" key="1">
    <source>
        <dbReference type="SAM" id="MobiDB-lite"/>
    </source>
</evidence>
<organism evidence="2 3">
    <name type="scientific">Paracoccus seriniphilus</name>
    <dbReference type="NCBI Taxonomy" id="184748"/>
    <lineage>
        <taxon>Bacteria</taxon>
        <taxon>Pseudomonadati</taxon>
        <taxon>Pseudomonadota</taxon>
        <taxon>Alphaproteobacteria</taxon>
        <taxon>Rhodobacterales</taxon>
        <taxon>Paracoccaceae</taxon>
        <taxon>Paracoccus</taxon>
    </lineage>
</organism>
<feature type="region of interest" description="Disordered" evidence="1">
    <location>
        <begin position="53"/>
        <end position="81"/>
    </location>
</feature>
<protein>
    <submittedName>
        <fullName evidence="2">Uncharacterized protein</fullName>
    </submittedName>
</protein>
<gene>
    <name evidence="2" type="ORF">SAMN05444959_103333</name>
</gene>
<dbReference type="Proteomes" id="UP000198307">
    <property type="component" value="Unassembled WGS sequence"/>
</dbReference>
<evidence type="ECO:0000313" key="2">
    <source>
        <dbReference type="EMBL" id="SNT72830.1"/>
    </source>
</evidence>